<dbReference type="RefSeq" id="WP_316701949.1">
    <property type="nucleotide sequence ID" value="NZ_CP136336.1"/>
</dbReference>
<dbReference type="EMBL" id="CP136336">
    <property type="protein sequence ID" value="WOB09000.1"/>
    <property type="molecule type" value="Genomic_DNA"/>
</dbReference>
<reference evidence="1 2" key="1">
    <citation type="submission" date="2023-10" db="EMBL/GenBank/DDBJ databases">
        <title>Bacteria for the degradation of biodegradable plastic PBAT(Polybutylene adipate terephthalate).</title>
        <authorList>
            <person name="Weon H.-Y."/>
            <person name="Yeon J."/>
        </authorList>
    </citation>
    <scope>NUCLEOTIDE SEQUENCE [LARGE SCALE GENOMIC DNA]</scope>
    <source>
        <strain evidence="1 2">SBD 7-3</strain>
    </source>
</reference>
<evidence type="ECO:0000313" key="1">
    <source>
        <dbReference type="EMBL" id="WOB09000.1"/>
    </source>
</evidence>
<sequence>MSNALFAFDDRDAGQRAADRLIDRGVSPAAVHVHMHEPYEESLGRKADEQISGGLITNLLDLFQGIFDFGSSPHDAAAFEETVRRGGVVVSVDADSDDEQVTVDEIMLAAGCDQHTGWSHAPAR</sequence>
<dbReference type="Proteomes" id="UP001303946">
    <property type="component" value="Chromosome"/>
</dbReference>
<accession>A0ABZ0D132</accession>
<organism evidence="1 2">
    <name type="scientific">Piscinibacter gummiphilus</name>
    <dbReference type="NCBI Taxonomy" id="946333"/>
    <lineage>
        <taxon>Bacteria</taxon>
        <taxon>Pseudomonadati</taxon>
        <taxon>Pseudomonadota</taxon>
        <taxon>Betaproteobacteria</taxon>
        <taxon>Burkholderiales</taxon>
        <taxon>Sphaerotilaceae</taxon>
        <taxon>Piscinibacter</taxon>
    </lineage>
</organism>
<protein>
    <submittedName>
        <fullName evidence="1">Uncharacterized protein</fullName>
    </submittedName>
</protein>
<evidence type="ECO:0000313" key="2">
    <source>
        <dbReference type="Proteomes" id="UP001303946"/>
    </source>
</evidence>
<keyword evidence="2" id="KW-1185">Reference proteome</keyword>
<gene>
    <name evidence="1" type="ORF">RXV79_02840</name>
</gene>
<name>A0ABZ0D132_9BURK</name>
<proteinExistence type="predicted"/>